<evidence type="ECO:0000256" key="5">
    <source>
        <dbReference type="SAM" id="MobiDB-lite"/>
    </source>
</evidence>
<dbReference type="PANTHER" id="PTHR40980:SF3">
    <property type="entry name" value="TONB-DEPENDENT RECEPTOR-LIKE BETA-BARREL DOMAIN-CONTAINING PROTEIN"/>
    <property type="match status" value="1"/>
</dbReference>
<dbReference type="Pfam" id="PF07715">
    <property type="entry name" value="Plug"/>
    <property type="match status" value="1"/>
</dbReference>
<evidence type="ECO:0000256" key="1">
    <source>
        <dbReference type="ARBA" id="ARBA00004442"/>
    </source>
</evidence>
<dbReference type="Pfam" id="PF00593">
    <property type="entry name" value="TonB_dep_Rec_b-barrel"/>
    <property type="match status" value="1"/>
</dbReference>
<keyword evidence="10" id="KW-1185">Reference proteome</keyword>
<evidence type="ECO:0000259" key="8">
    <source>
        <dbReference type="Pfam" id="PF07715"/>
    </source>
</evidence>
<evidence type="ECO:0000256" key="3">
    <source>
        <dbReference type="ARBA" id="ARBA00023237"/>
    </source>
</evidence>
<dbReference type="RefSeq" id="WP_367855397.1">
    <property type="nucleotide sequence ID" value="NZ_JBFOHK010000005.1"/>
</dbReference>
<dbReference type="InterPro" id="IPR010104">
    <property type="entry name" value="TonB_rcpt_bac"/>
</dbReference>
<dbReference type="Gene3D" id="2.40.170.20">
    <property type="entry name" value="TonB-dependent receptor, beta-barrel domain"/>
    <property type="match status" value="1"/>
</dbReference>
<feature type="signal peptide" evidence="6">
    <location>
        <begin position="1"/>
        <end position="23"/>
    </location>
</feature>
<dbReference type="InterPro" id="IPR037066">
    <property type="entry name" value="Plug_dom_sf"/>
</dbReference>
<feature type="compositionally biased region" description="Low complexity" evidence="5">
    <location>
        <begin position="28"/>
        <end position="49"/>
    </location>
</feature>
<keyword evidence="6" id="KW-0732">Signal</keyword>
<keyword evidence="9" id="KW-0675">Receptor</keyword>
<dbReference type="InterPro" id="IPR036942">
    <property type="entry name" value="Beta-barrel_TonB_sf"/>
</dbReference>
<keyword evidence="3" id="KW-0998">Cell outer membrane</keyword>
<keyword evidence="2 4" id="KW-0472">Membrane</keyword>
<dbReference type="EMBL" id="JBFOHK010000005">
    <property type="protein sequence ID" value="MEW9573335.1"/>
    <property type="molecule type" value="Genomic_DNA"/>
</dbReference>
<dbReference type="SUPFAM" id="SSF56935">
    <property type="entry name" value="Porins"/>
    <property type="match status" value="1"/>
</dbReference>
<evidence type="ECO:0000313" key="10">
    <source>
        <dbReference type="Proteomes" id="UP001556220"/>
    </source>
</evidence>
<comment type="similarity">
    <text evidence="4">Belongs to the TonB-dependent receptor family.</text>
</comment>
<dbReference type="Gene3D" id="2.170.130.10">
    <property type="entry name" value="TonB-dependent receptor, plug domain"/>
    <property type="match status" value="1"/>
</dbReference>
<evidence type="ECO:0000259" key="7">
    <source>
        <dbReference type="Pfam" id="PF00593"/>
    </source>
</evidence>
<evidence type="ECO:0000256" key="6">
    <source>
        <dbReference type="SAM" id="SignalP"/>
    </source>
</evidence>
<feature type="chain" id="PRO_5045100274" evidence="6">
    <location>
        <begin position="24"/>
        <end position="991"/>
    </location>
</feature>
<reference evidence="9 10" key="1">
    <citation type="submission" date="2024-06" db="EMBL/GenBank/DDBJ databases">
        <authorList>
            <person name="Woo H."/>
        </authorList>
    </citation>
    <scope>NUCLEOTIDE SEQUENCE [LARGE SCALE GENOMIC DNA]</scope>
    <source>
        <strain evidence="9 10">Si-c</strain>
    </source>
</reference>
<organism evidence="9 10">
    <name type="scientific">Rhodanobacter lycopersici</name>
    <dbReference type="NCBI Taxonomy" id="3162487"/>
    <lineage>
        <taxon>Bacteria</taxon>
        <taxon>Pseudomonadati</taxon>
        <taxon>Pseudomonadota</taxon>
        <taxon>Gammaproteobacteria</taxon>
        <taxon>Lysobacterales</taxon>
        <taxon>Rhodanobacteraceae</taxon>
        <taxon>Rhodanobacter</taxon>
    </lineage>
</organism>
<accession>A0ABV3QHL0</accession>
<comment type="subcellular location">
    <subcellularLocation>
        <location evidence="1 4">Cell outer membrane</location>
    </subcellularLocation>
</comment>
<gene>
    <name evidence="9" type="ORF">ABQJ54_16385</name>
</gene>
<evidence type="ECO:0000256" key="4">
    <source>
        <dbReference type="RuleBase" id="RU003357"/>
    </source>
</evidence>
<keyword evidence="4" id="KW-0798">TonB box</keyword>
<name>A0ABV3QHL0_9GAMM</name>
<feature type="compositionally biased region" description="Basic and acidic residues" evidence="5">
    <location>
        <begin position="50"/>
        <end position="63"/>
    </location>
</feature>
<dbReference type="NCBIfam" id="TIGR01782">
    <property type="entry name" value="TonB-Xanth-Caul"/>
    <property type="match status" value="1"/>
</dbReference>
<dbReference type="Proteomes" id="UP001556220">
    <property type="component" value="Unassembled WGS sequence"/>
</dbReference>
<dbReference type="InterPro" id="IPR000531">
    <property type="entry name" value="Beta-barrel_TonB"/>
</dbReference>
<evidence type="ECO:0000313" key="9">
    <source>
        <dbReference type="EMBL" id="MEW9573335.1"/>
    </source>
</evidence>
<proteinExistence type="inferred from homology"/>
<comment type="caution">
    <text evidence="9">The sequence shown here is derived from an EMBL/GenBank/DDBJ whole genome shotgun (WGS) entry which is preliminary data.</text>
</comment>
<feature type="domain" description="TonB-dependent receptor-like beta-barrel" evidence="7">
    <location>
        <begin position="474"/>
        <end position="956"/>
    </location>
</feature>
<sequence>MKHKLLAMAIASACLGICAVASAATAPTPAAQQQDSQQSASSNQSADANSKSDKTKKDKEKAKQMQAVQVNGFVSSIENSTALKKNADTIVEAVSAEQVGKLPGASIADALGRLPGIAAQDVDGRPQVLNIHGLGPDFSTVLVNGGQQVSTNNNRDVALDQYPSSWFDNVVVHLSPEADLIGQGMAGTTDMHTIRPLDKSGPEAAVNAKYIWNSMSQLAPGPGVGNSGYNVNGVWVDQFADHTFGVTLGVDLENNPTQIEHQAPWGYLADSNGDQVVGGSKNYGITDSMKRNGLLATFEWQPNEHYTSTLDLTYDNFKETQQAKGMELPFLWGTGAIQPSPALVPGNVENGFVQSGVYQNINPVIRNDFNSTTARVYNFNWDNKFTINEDWSIDADANYSRATRQDVNLESYSGTGYYYGPDAHLDADGNITGSSHAPSGAFGFSELPDGMLYAVPSLNYTQGMVLTDPEGWGAGNKVVQAGFINAPHTVDWLANFRIAVERDFSSGPFSSMKFGLSDTTRTKTYNITQDFLTLGGGSFTSSNTPVLSAPFSGSNCSPLAWMGMGSEECYNPFSLIDNGTLVEVPTFMSSLPLPPNWRVRERDFNPYLQFNLDTNLGAIALRGNFGIQIDHTNQTSDGERVAPGSALTGGQTQLIPVTGGTSYTRYLPSANLIFGFTDNDDLRVSAARTMAQPRMDQMNASQAPSYNPTYLESTNPNQAAFSSSGGNAALLPTMADNYNISYEHYFSGPIVGGYQCNDADSKSSDLCRNGGGGGYVAVSAYFLHLYNYIDPNAAYLYDFSAFIPNYLTPAQQAQLGTPYGIVSGPTNDGRGFIRGEEATLNLPFNLLVPALDGFGTILTGTHNDSSLVYGDNPTPITVPGLSKWVAHGTLYYQHNGFEARVSDDYTSSFLGEVSGISASRIEQTLKGGSSYDAQVSYTFSSGTFKGLTLIATGTNLSNKIFSTYQNNDPRQVLIWERYGRTYSLGASYKFQ</sequence>
<feature type="domain" description="TonB-dependent receptor plug" evidence="8">
    <location>
        <begin position="85"/>
        <end position="187"/>
    </location>
</feature>
<feature type="region of interest" description="Disordered" evidence="5">
    <location>
        <begin position="28"/>
        <end position="65"/>
    </location>
</feature>
<dbReference type="InterPro" id="IPR012910">
    <property type="entry name" value="Plug_dom"/>
</dbReference>
<dbReference type="PANTHER" id="PTHR40980">
    <property type="entry name" value="PLUG DOMAIN-CONTAINING PROTEIN"/>
    <property type="match status" value="1"/>
</dbReference>
<evidence type="ECO:0000256" key="2">
    <source>
        <dbReference type="ARBA" id="ARBA00023136"/>
    </source>
</evidence>
<protein>
    <submittedName>
        <fullName evidence="9">TonB-dependent receptor</fullName>
    </submittedName>
</protein>